<dbReference type="EMBL" id="JABSTV010001252">
    <property type="protein sequence ID" value="KAH7946835.1"/>
    <property type="molecule type" value="Genomic_DNA"/>
</dbReference>
<dbReference type="VEuPathDB" id="VectorBase:RSAN_044682"/>
<evidence type="ECO:0000313" key="1">
    <source>
        <dbReference type="EMBL" id="KAH7946835.1"/>
    </source>
</evidence>
<dbReference type="AlphaFoldDB" id="A0A9D4PM19"/>
<gene>
    <name evidence="1" type="ORF">HPB52_004960</name>
</gene>
<organism evidence="1 2">
    <name type="scientific">Rhipicephalus sanguineus</name>
    <name type="common">Brown dog tick</name>
    <name type="synonym">Ixodes sanguineus</name>
    <dbReference type="NCBI Taxonomy" id="34632"/>
    <lineage>
        <taxon>Eukaryota</taxon>
        <taxon>Metazoa</taxon>
        <taxon>Ecdysozoa</taxon>
        <taxon>Arthropoda</taxon>
        <taxon>Chelicerata</taxon>
        <taxon>Arachnida</taxon>
        <taxon>Acari</taxon>
        <taxon>Parasitiformes</taxon>
        <taxon>Ixodida</taxon>
        <taxon>Ixodoidea</taxon>
        <taxon>Ixodidae</taxon>
        <taxon>Rhipicephalinae</taxon>
        <taxon>Rhipicephalus</taxon>
        <taxon>Rhipicephalus</taxon>
    </lineage>
</organism>
<name>A0A9D4PM19_RHISA</name>
<protein>
    <submittedName>
        <fullName evidence="1">Uncharacterized protein</fullName>
    </submittedName>
</protein>
<accession>A0A9D4PM19</accession>
<proteinExistence type="predicted"/>
<keyword evidence="2" id="KW-1185">Reference proteome</keyword>
<evidence type="ECO:0000313" key="2">
    <source>
        <dbReference type="Proteomes" id="UP000821837"/>
    </source>
</evidence>
<dbReference type="Proteomes" id="UP000821837">
    <property type="component" value="Chromosome 6"/>
</dbReference>
<reference evidence="1" key="1">
    <citation type="journal article" date="2020" name="Cell">
        <title>Large-Scale Comparative Analyses of Tick Genomes Elucidate Their Genetic Diversity and Vector Capacities.</title>
        <authorList>
            <consortium name="Tick Genome and Microbiome Consortium (TIGMIC)"/>
            <person name="Jia N."/>
            <person name="Wang J."/>
            <person name="Shi W."/>
            <person name="Du L."/>
            <person name="Sun Y."/>
            <person name="Zhan W."/>
            <person name="Jiang J.F."/>
            <person name="Wang Q."/>
            <person name="Zhang B."/>
            <person name="Ji P."/>
            <person name="Bell-Sakyi L."/>
            <person name="Cui X.M."/>
            <person name="Yuan T.T."/>
            <person name="Jiang B.G."/>
            <person name="Yang W.F."/>
            <person name="Lam T.T."/>
            <person name="Chang Q.C."/>
            <person name="Ding S.J."/>
            <person name="Wang X.J."/>
            <person name="Zhu J.G."/>
            <person name="Ruan X.D."/>
            <person name="Zhao L."/>
            <person name="Wei J.T."/>
            <person name="Ye R.Z."/>
            <person name="Que T.C."/>
            <person name="Du C.H."/>
            <person name="Zhou Y.H."/>
            <person name="Cheng J.X."/>
            <person name="Dai P.F."/>
            <person name="Guo W.B."/>
            <person name="Han X.H."/>
            <person name="Huang E.J."/>
            <person name="Li L.F."/>
            <person name="Wei W."/>
            <person name="Gao Y.C."/>
            <person name="Liu J.Z."/>
            <person name="Shao H.Z."/>
            <person name="Wang X."/>
            <person name="Wang C.C."/>
            <person name="Yang T.C."/>
            <person name="Huo Q.B."/>
            <person name="Li W."/>
            <person name="Chen H.Y."/>
            <person name="Chen S.E."/>
            <person name="Zhou L.G."/>
            <person name="Ni X.B."/>
            <person name="Tian J.H."/>
            <person name="Sheng Y."/>
            <person name="Liu T."/>
            <person name="Pan Y.S."/>
            <person name="Xia L.Y."/>
            <person name="Li J."/>
            <person name="Zhao F."/>
            <person name="Cao W.C."/>
        </authorList>
    </citation>
    <scope>NUCLEOTIDE SEQUENCE</scope>
    <source>
        <strain evidence="1">Rsan-2018</strain>
    </source>
</reference>
<sequence>MVDYYGNLADFADFAERVEAVSQDEAYRYGPSLRPVLRDRQNPIEAYNDTEFLCRYRFSKQAAIRLMEMLPLHPRDSERGHPVPPLLQLLIALRFYVYSITSAAKE</sequence>
<comment type="caution">
    <text evidence="1">The sequence shown here is derived from an EMBL/GenBank/DDBJ whole genome shotgun (WGS) entry which is preliminary data.</text>
</comment>
<reference evidence="1" key="2">
    <citation type="submission" date="2021-09" db="EMBL/GenBank/DDBJ databases">
        <authorList>
            <person name="Jia N."/>
            <person name="Wang J."/>
            <person name="Shi W."/>
            <person name="Du L."/>
            <person name="Sun Y."/>
            <person name="Zhan W."/>
            <person name="Jiang J."/>
            <person name="Wang Q."/>
            <person name="Zhang B."/>
            <person name="Ji P."/>
            <person name="Sakyi L.B."/>
            <person name="Cui X."/>
            <person name="Yuan T."/>
            <person name="Jiang B."/>
            <person name="Yang W."/>
            <person name="Lam T.T.-Y."/>
            <person name="Chang Q."/>
            <person name="Ding S."/>
            <person name="Wang X."/>
            <person name="Zhu J."/>
            <person name="Ruan X."/>
            <person name="Zhao L."/>
            <person name="Wei J."/>
            <person name="Que T."/>
            <person name="Du C."/>
            <person name="Cheng J."/>
            <person name="Dai P."/>
            <person name="Han X."/>
            <person name="Huang E."/>
            <person name="Gao Y."/>
            <person name="Liu J."/>
            <person name="Shao H."/>
            <person name="Ye R."/>
            <person name="Li L."/>
            <person name="Wei W."/>
            <person name="Wang X."/>
            <person name="Wang C."/>
            <person name="Huo Q."/>
            <person name="Li W."/>
            <person name="Guo W."/>
            <person name="Chen H."/>
            <person name="Chen S."/>
            <person name="Zhou L."/>
            <person name="Zhou L."/>
            <person name="Ni X."/>
            <person name="Tian J."/>
            <person name="Zhou Y."/>
            <person name="Sheng Y."/>
            <person name="Liu T."/>
            <person name="Pan Y."/>
            <person name="Xia L."/>
            <person name="Li J."/>
            <person name="Zhao F."/>
            <person name="Cao W."/>
        </authorList>
    </citation>
    <scope>NUCLEOTIDE SEQUENCE</scope>
    <source>
        <strain evidence="1">Rsan-2018</strain>
        <tissue evidence="1">Larvae</tissue>
    </source>
</reference>